<dbReference type="CDD" id="cd00037">
    <property type="entry name" value="CLECT"/>
    <property type="match status" value="1"/>
</dbReference>
<dbReference type="Gene3D" id="3.10.100.10">
    <property type="entry name" value="Mannose-Binding Protein A, subunit A"/>
    <property type="match status" value="1"/>
</dbReference>
<dbReference type="Pfam" id="PF00059">
    <property type="entry name" value="Lectin_C"/>
    <property type="match status" value="1"/>
</dbReference>
<gene>
    <name evidence="2" type="ORF">PoB_004682900</name>
</gene>
<dbReference type="InterPro" id="IPR016186">
    <property type="entry name" value="C-type_lectin-like/link_sf"/>
</dbReference>
<keyword evidence="3" id="KW-1185">Reference proteome</keyword>
<dbReference type="AlphaFoldDB" id="A0AAV4BPS9"/>
<dbReference type="InterPro" id="IPR001304">
    <property type="entry name" value="C-type_lectin-like"/>
</dbReference>
<sequence>MIDPLAGTLFDFGTITTKQNFEKLCRKKGYDGLAVINSPEALKVAMKLAKQDFRDFSKIFIGLRYRPETRSIAWDDGTPVASDTPEMSDVVGNTKTPYGRLSDEGTVNLGTGLVPGQAICGMHKNLATEAHGYTVHGQQPVGVSSSLFQISVFSYLECAVVCGQDNRCKAAEFKTNELTCAIFGPGSYDLDANSNSITYVRNRYP</sequence>
<proteinExistence type="predicted"/>
<evidence type="ECO:0000313" key="3">
    <source>
        <dbReference type="Proteomes" id="UP000735302"/>
    </source>
</evidence>
<name>A0AAV4BPS9_9GAST</name>
<dbReference type="InterPro" id="IPR016187">
    <property type="entry name" value="CTDL_fold"/>
</dbReference>
<dbReference type="EMBL" id="BLXT01005154">
    <property type="protein sequence ID" value="GFO20324.1"/>
    <property type="molecule type" value="Genomic_DNA"/>
</dbReference>
<evidence type="ECO:0000259" key="1">
    <source>
        <dbReference type="Pfam" id="PF00059"/>
    </source>
</evidence>
<dbReference type="Proteomes" id="UP000735302">
    <property type="component" value="Unassembled WGS sequence"/>
</dbReference>
<feature type="domain" description="C-type lectin" evidence="1">
    <location>
        <begin position="19"/>
        <end position="84"/>
    </location>
</feature>
<protein>
    <recommendedName>
        <fullName evidence="1">C-type lectin domain-containing protein</fullName>
    </recommendedName>
</protein>
<comment type="caution">
    <text evidence="2">The sequence shown here is derived from an EMBL/GenBank/DDBJ whole genome shotgun (WGS) entry which is preliminary data.</text>
</comment>
<reference evidence="2 3" key="1">
    <citation type="journal article" date="2021" name="Elife">
        <title>Chloroplast acquisition without the gene transfer in kleptoplastic sea slugs, Plakobranchus ocellatus.</title>
        <authorList>
            <person name="Maeda T."/>
            <person name="Takahashi S."/>
            <person name="Yoshida T."/>
            <person name="Shimamura S."/>
            <person name="Takaki Y."/>
            <person name="Nagai Y."/>
            <person name="Toyoda A."/>
            <person name="Suzuki Y."/>
            <person name="Arimoto A."/>
            <person name="Ishii H."/>
            <person name="Satoh N."/>
            <person name="Nishiyama T."/>
            <person name="Hasebe M."/>
            <person name="Maruyama T."/>
            <person name="Minagawa J."/>
            <person name="Obokata J."/>
            <person name="Shigenobu S."/>
        </authorList>
    </citation>
    <scope>NUCLEOTIDE SEQUENCE [LARGE SCALE GENOMIC DNA]</scope>
</reference>
<dbReference type="SUPFAM" id="SSF57414">
    <property type="entry name" value="Hairpin loop containing domain-like"/>
    <property type="match status" value="1"/>
</dbReference>
<evidence type="ECO:0000313" key="2">
    <source>
        <dbReference type="EMBL" id="GFO20324.1"/>
    </source>
</evidence>
<dbReference type="SUPFAM" id="SSF56436">
    <property type="entry name" value="C-type lectin-like"/>
    <property type="match status" value="1"/>
</dbReference>
<accession>A0AAV4BPS9</accession>
<organism evidence="2 3">
    <name type="scientific">Plakobranchus ocellatus</name>
    <dbReference type="NCBI Taxonomy" id="259542"/>
    <lineage>
        <taxon>Eukaryota</taxon>
        <taxon>Metazoa</taxon>
        <taxon>Spiralia</taxon>
        <taxon>Lophotrochozoa</taxon>
        <taxon>Mollusca</taxon>
        <taxon>Gastropoda</taxon>
        <taxon>Heterobranchia</taxon>
        <taxon>Euthyneura</taxon>
        <taxon>Panpulmonata</taxon>
        <taxon>Sacoglossa</taxon>
        <taxon>Placobranchoidea</taxon>
        <taxon>Plakobranchidae</taxon>
        <taxon>Plakobranchus</taxon>
    </lineage>
</organism>